<protein>
    <submittedName>
        <fullName evidence="1">Uncharacterized protein</fullName>
    </submittedName>
</protein>
<organism evidence="1 2">
    <name type="scientific">Caerostris extrusa</name>
    <name type="common">Bark spider</name>
    <name type="synonym">Caerostris bankana</name>
    <dbReference type="NCBI Taxonomy" id="172846"/>
    <lineage>
        <taxon>Eukaryota</taxon>
        <taxon>Metazoa</taxon>
        <taxon>Ecdysozoa</taxon>
        <taxon>Arthropoda</taxon>
        <taxon>Chelicerata</taxon>
        <taxon>Arachnida</taxon>
        <taxon>Araneae</taxon>
        <taxon>Araneomorphae</taxon>
        <taxon>Entelegynae</taxon>
        <taxon>Araneoidea</taxon>
        <taxon>Araneidae</taxon>
        <taxon>Caerostris</taxon>
    </lineage>
</organism>
<gene>
    <name evidence="1" type="ORF">CEXT_640331</name>
</gene>
<reference evidence="1 2" key="1">
    <citation type="submission" date="2021-06" db="EMBL/GenBank/DDBJ databases">
        <title>Caerostris extrusa draft genome.</title>
        <authorList>
            <person name="Kono N."/>
            <person name="Arakawa K."/>
        </authorList>
    </citation>
    <scope>NUCLEOTIDE SEQUENCE [LARGE SCALE GENOMIC DNA]</scope>
</reference>
<comment type="caution">
    <text evidence="1">The sequence shown here is derived from an EMBL/GenBank/DDBJ whole genome shotgun (WGS) entry which is preliminary data.</text>
</comment>
<keyword evidence="2" id="KW-1185">Reference proteome</keyword>
<sequence length="106" mass="12088">MPLKFVAIFSSLGERNNANLTQGSNRTKEFFFPSVLPAVKFSIVHSFSWVHYLAKHPQEEDSRLGMLLVAPAIRIGFRIKFFRAFAIRCSRCSLSILLLLLLSLFI</sequence>
<evidence type="ECO:0000313" key="1">
    <source>
        <dbReference type="EMBL" id="GIY71510.1"/>
    </source>
</evidence>
<dbReference type="Proteomes" id="UP001054945">
    <property type="component" value="Unassembled WGS sequence"/>
</dbReference>
<proteinExistence type="predicted"/>
<dbReference type="EMBL" id="BPLR01014819">
    <property type="protein sequence ID" value="GIY71510.1"/>
    <property type="molecule type" value="Genomic_DNA"/>
</dbReference>
<evidence type="ECO:0000313" key="2">
    <source>
        <dbReference type="Proteomes" id="UP001054945"/>
    </source>
</evidence>
<accession>A0AAV4VNL5</accession>
<dbReference type="AlphaFoldDB" id="A0AAV4VNL5"/>
<name>A0AAV4VNL5_CAEEX</name>